<proteinExistence type="predicted"/>
<feature type="transmembrane region" description="Helical" evidence="1">
    <location>
        <begin position="27"/>
        <end position="48"/>
    </location>
</feature>
<accession>A0ABZ0PC56</accession>
<name>A0ABZ0PC56_9PROT</name>
<evidence type="ECO:0000313" key="3">
    <source>
        <dbReference type="Proteomes" id="UP001305521"/>
    </source>
</evidence>
<protein>
    <submittedName>
        <fullName evidence="2">Uncharacterized protein</fullName>
    </submittedName>
</protein>
<organism evidence="2 3">
    <name type="scientific">Sediminicoccus rosea</name>
    <dbReference type="NCBI Taxonomy" id="1225128"/>
    <lineage>
        <taxon>Bacteria</taxon>
        <taxon>Pseudomonadati</taxon>
        <taxon>Pseudomonadota</taxon>
        <taxon>Alphaproteobacteria</taxon>
        <taxon>Acetobacterales</taxon>
        <taxon>Roseomonadaceae</taxon>
        <taxon>Sediminicoccus</taxon>
    </lineage>
</organism>
<dbReference type="RefSeq" id="WP_318646954.1">
    <property type="nucleotide sequence ID" value="NZ_CP137852.1"/>
</dbReference>
<sequence length="49" mass="5289">MAAVPRRPPVNVIRLSKEEEGPVKGEFWALARALALLVGTMVVIGYVIA</sequence>
<gene>
    <name evidence="2" type="ORF">R9Z33_12750</name>
</gene>
<evidence type="ECO:0000256" key="1">
    <source>
        <dbReference type="SAM" id="Phobius"/>
    </source>
</evidence>
<dbReference type="EMBL" id="CP137852">
    <property type="protein sequence ID" value="WPB82973.1"/>
    <property type="molecule type" value="Genomic_DNA"/>
</dbReference>
<keyword evidence="1" id="KW-1133">Transmembrane helix</keyword>
<keyword evidence="1" id="KW-0812">Transmembrane</keyword>
<keyword evidence="1" id="KW-0472">Membrane</keyword>
<reference evidence="2 3" key="1">
    <citation type="submission" date="2023-11" db="EMBL/GenBank/DDBJ databases">
        <title>Arctic aerobic anoxygenic photoheterotroph Sediminicoccus rosea KRV36 adapts its photosynthesis to long days of polar summer.</title>
        <authorList>
            <person name="Tomasch J."/>
            <person name="Kopejtka K."/>
            <person name="Bily T."/>
            <person name="Gardiner A.T."/>
            <person name="Gardian Z."/>
            <person name="Shivaramu S."/>
            <person name="Koblizek M."/>
            <person name="Engelhardt F."/>
            <person name="Kaftan D."/>
        </authorList>
    </citation>
    <scope>NUCLEOTIDE SEQUENCE [LARGE SCALE GENOMIC DNA]</scope>
    <source>
        <strain evidence="2 3">R-30</strain>
    </source>
</reference>
<keyword evidence="3" id="KW-1185">Reference proteome</keyword>
<dbReference type="Proteomes" id="UP001305521">
    <property type="component" value="Chromosome"/>
</dbReference>
<evidence type="ECO:0000313" key="2">
    <source>
        <dbReference type="EMBL" id="WPB82973.1"/>
    </source>
</evidence>